<organism evidence="3 4">
    <name type="scientific">Strongyloides papillosus</name>
    <name type="common">Intestinal threadworm</name>
    <dbReference type="NCBI Taxonomy" id="174720"/>
    <lineage>
        <taxon>Eukaryota</taxon>
        <taxon>Metazoa</taxon>
        <taxon>Ecdysozoa</taxon>
        <taxon>Nematoda</taxon>
        <taxon>Chromadorea</taxon>
        <taxon>Rhabditida</taxon>
        <taxon>Tylenchina</taxon>
        <taxon>Panagrolaimomorpha</taxon>
        <taxon>Strongyloidoidea</taxon>
        <taxon>Strongyloididae</taxon>
        <taxon>Strongyloides</taxon>
    </lineage>
</organism>
<keyword evidence="3" id="KW-1185">Reference proteome</keyword>
<proteinExistence type="predicted"/>
<reference evidence="4" key="1">
    <citation type="submission" date="2017-02" db="UniProtKB">
        <authorList>
            <consortium name="WormBaseParasite"/>
        </authorList>
    </citation>
    <scope>IDENTIFICATION</scope>
</reference>
<dbReference type="Proteomes" id="UP000046392">
    <property type="component" value="Unplaced"/>
</dbReference>
<protein>
    <submittedName>
        <fullName evidence="4">Uncharacterized protein</fullName>
    </submittedName>
</protein>
<keyword evidence="2" id="KW-0472">Membrane</keyword>
<evidence type="ECO:0000313" key="3">
    <source>
        <dbReference type="Proteomes" id="UP000046392"/>
    </source>
</evidence>
<dbReference type="AlphaFoldDB" id="A0A0N5CHF2"/>
<evidence type="ECO:0000256" key="2">
    <source>
        <dbReference type="SAM" id="Phobius"/>
    </source>
</evidence>
<feature type="transmembrane region" description="Helical" evidence="2">
    <location>
        <begin position="40"/>
        <end position="61"/>
    </location>
</feature>
<feature type="compositionally biased region" description="Polar residues" evidence="1">
    <location>
        <begin position="1"/>
        <end position="11"/>
    </location>
</feature>
<name>A0A0N5CHF2_STREA</name>
<feature type="region of interest" description="Disordered" evidence="1">
    <location>
        <begin position="72"/>
        <end position="97"/>
    </location>
</feature>
<feature type="region of interest" description="Disordered" evidence="1">
    <location>
        <begin position="1"/>
        <end position="21"/>
    </location>
</feature>
<evidence type="ECO:0000313" key="4">
    <source>
        <dbReference type="WBParaSite" id="SPAL_0001726900.1"/>
    </source>
</evidence>
<sequence length="294" mass="33691">MNNNISDVPNASDSSDSDQTVVVHPDYSTTKRNMARTETIVTIIFGLITLLLAVIFVYYLYKVCCASKSDEEEKGTIRSRKQKDLRNGKPKKKHNYNPLDIMNTIEKQEYNMEKIKKSAVDKGVVQVEIPNDQKENESKDVGNLNNNIGFKLPSNDIGIKKKRSLVKSIEYNEKVNVKPKDVSPAYVFTPPDDHHVPIVRDTKKTNPIQDRNEILPNLDKTQLMRRKLLNDLKKIKNINNLKETPICNCDNNRENKKTIVFTTMGKNDKWETVNENDTVSNFSFQISSRNSSQN</sequence>
<keyword evidence="2" id="KW-1133">Transmembrane helix</keyword>
<dbReference type="WBParaSite" id="SPAL_0001726900.1">
    <property type="protein sequence ID" value="SPAL_0001726900.1"/>
    <property type="gene ID" value="SPAL_0001726900"/>
</dbReference>
<accession>A0A0N5CHF2</accession>
<keyword evidence="2" id="KW-0812">Transmembrane</keyword>
<evidence type="ECO:0000256" key="1">
    <source>
        <dbReference type="SAM" id="MobiDB-lite"/>
    </source>
</evidence>
<feature type="compositionally biased region" description="Basic and acidic residues" evidence="1">
    <location>
        <begin position="72"/>
        <end position="87"/>
    </location>
</feature>